<keyword evidence="5" id="KW-0132">Cell division</keyword>
<keyword evidence="7" id="KW-1185">Reference proteome</keyword>
<dbReference type="PANTHER" id="PTHR38687:SF1">
    <property type="entry name" value="CELL DIVISION PROTEIN DEDD"/>
    <property type="match status" value="1"/>
</dbReference>
<dbReference type="InterPro" id="IPR052521">
    <property type="entry name" value="Cell_div_SPOR-domain"/>
</dbReference>
<dbReference type="OrthoDB" id="7063246at2"/>
<dbReference type="EMBL" id="SMAH01000006">
    <property type="protein sequence ID" value="TCS98044.1"/>
    <property type="molecule type" value="Genomic_DNA"/>
</dbReference>
<feature type="transmembrane region" description="Helical" evidence="2">
    <location>
        <begin position="21"/>
        <end position="42"/>
    </location>
</feature>
<dbReference type="GO" id="GO:0042834">
    <property type="term" value="F:peptidoglycan binding"/>
    <property type="evidence" value="ECO:0007669"/>
    <property type="project" value="InterPro"/>
</dbReference>
<keyword evidence="5" id="KW-0131">Cell cycle</keyword>
<dbReference type="Pfam" id="PF05036">
    <property type="entry name" value="SPOR"/>
    <property type="match status" value="1"/>
</dbReference>
<feature type="domain" description="SPOR" evidence="3">
    <location>
        <begin position="133"/>
        <end position="212"/>
    </location>
</feature>
<evidence type="ECO:0000313" key="5">
    <source>
        <dbReference type="EMBL" id="TSE22551.1"/>
    </source>
</evidence>
<keyword evidence="2" id="KW-1133">Transmembrane helix</keyword>
<reference evidence="5 7" key="2">
    <citation type="submission" date="2019-07" db="EMBL/GenBank/DDBJ databases">
        <title>Tepidimonas ignava SPS-1037 draft genome.</title>
        <authorList>
            <person name="Da Costa M.S."/>
            <person name="Froufe H.J.C."/>
            <person name="Egas C."/>
            <person name="Albuquerque L."/>
        </authorList>
    </citation>
    <scope>NUCLEOTIDE SEQUENCE [LARGE SCALE GENOMIC DNA]</scope>
    <source>
        <strain evidence="5 7">SPS-1037</strain>
    </source>
</reference>
<dbReference type="Gene3D" id="3.30.70.1070">
    <property type="entry name" value="Sporulation related repeat"/>
    <property type="match status" value="1"/>
</dbReference>
<keyword evidence="2" id="KW-0812">Transmembrane</keyword>
<feature type="compositionally biased region" description="Low complexity" evidence="1">
    <location>
        <begin position="82"/>
        <end position="101"/>
    </location>
</feature>
<dbReference type="AlphaFoldDB" id="A0A4R3LHW6"/>
<dbReference type="GO" id="GO:0032153">
    <property type="term" value="C:cell division site"/>
    <property type="evidence" value="ECO:0007669"/>
    <property type="project" value="TreeGrafter"/>
</dbReference>
<gene>
    <name evidence="5" type="primary">ftsN_2</name>
    <name evidence="4" type="ORF">EDC36_10633</name>
    <name evidence="5" type="ORF">Tigna_00987</name>
</gene>
<dbReference type="InterPro" id="IPR007730">
    <property type="entry name" value="SPOR-like_dom"/>
</dbReference>
<evidence type="ECO:0000313" key="4">
    <source>
        <dbReference type="EMBL" id="TCS98044.1"/>
    </source>
</evidence>
<evidence type="ECO:0000313" key="6">
    <source>
        <dbReference type="Proteomes" id="UP000295536"/>
    </source>
</evidence>
<evidence type="ECO:0000313" key="7">
    <source>
        <dbReference type="Proteomes" id="UP000315577"/>
    </source>
</evidence>
<name>A0A4R3LHW6_9BURK</name>
<dbReference type="SUPFAM" id="SSF110997">
    <property type="entry name" value="Sporulation related repeat"/>
    <property type="match status" value="1"/>
</dbReference>
<dbReference type="Proteomes" id="UP000295536">
    <property type="component" value="Unassembled WGS sequence"/>
</dbReference>
<organism evidence="4 6">
    <name type="scientific">Tepidimonas ignava</name>
    <dbReference type="NCBI Taxonomy" id="114249"/>
    <lineage>
        <taxon>Bacteria</taxon>
        <taxon>Pseudomonadati</taxon>
        <taxon>Pseudomonadota</taxon>
        <taxon>Betaproteobacteria</taxon>
        <taxon>Burkholderiales</taxon>
        <taxon>Tepidimonas</taxon>
    </lineage>
</organism>
<feature type="region of interest" description="Disordered" evidence="1">
    <location>
        <begin position="58"/>
        <end position="110"/>
    </location>
</feature>
<accession>A0A4R3LHW6</accession>
<dbReference type="PROSITE" id="PS51724">
    <property type="entry name" value="SPOR"/>
    <property type="match status" value="1"/>
</dbReference>
<proteinExistence type="predicted"/>
<dbReference type="RefSeq" id="WP_132962334.1">
    <property type="nucleotide sequence ID" value="NZ_SMAH01000006.1"/>
</dbReference>
<evidence type="ECO:0000256" key="1">
    <source>
        <dbReference type="SAM" id="MobiDB-lite"/>
    </source>
</evidence>
<dbReference type="GO" id="GO:0032506">
    <property type="term" value="P:cytokinetic process"/>
    <property type="evidence" value="ECO:0007669"/>
    <property type="project" value="TreeGrafter"/>
</dbReference>
<dbReference type="GO" id="GO:0030428">
    <property type="term" value="C:cell septum"/>
    <property type="evidence" value="ECO:0007669"/>
    <property type="project" value="TreeGrafter"/>
</dbReference>
<dbReference type="Proteomes" id="UP000315577">
    <property type="component" value="Unassembled WGS sequence"/>
</dbReference>
<dbReference type="PANTHER" id="PTHR38687">
    <property type="entry name" value="CELL DIVISION PROTEIN DEDD-RELATED"/>
    <property type="match status" value="1"/>
</dbReference>
<reference evidence="4 6" key="1">
    <citation type="submission" date="2019-03" db="EMBL/GenBank/DDBJ databases">
        <title>Genomic Encyclopedia of Type Strains, Phase IV (KMG-IV): sequencing the most valuable type-strain genomes for metagenomic binning, comparative biology and taxonomic classification.</title>
        <authorList>
            <person name="Goeker M."/>
        </authorList>
    </citation>
    <scope>NUCLEOTIDE SEQUENCE [LARGE SCALE GENOMIC DNA]</scope>
    <source>
        <strain evidence="4 6">DSM 12034</strain>
    </source>
</reference>
<dbReference type="EMBL" id="VJNC01000005">
    <property type="protein sequence ID" value="TSE22551.1"/>
    <property type="molecule type" value="Genomic_DNA"/>
</dbReference>
<keyword evidence="2" id="KW-0472">Membrane</keyword>
<dbReference type="InterPro" id="IPR036680">
    <property type="entry name" value="SPOR-like_sf"/>
</dbReference>
<evidence type="ECO:0000256" key="2">
    <source>
        <dbReference type="SAM" id="Phobius"/>
    </source>
</evidence>
<sequence>MPRVHPRPHVHGPQRTRGGTLLGFFLGLLVGVAAALAVAVYVTKVPIPLVDRGVQRKPIQPDTEAERLRGWNPNAGLSNAKPAASAPADAPTDTPSGPAPDNAGAPATDATRDPIAELIRQRTQGDGGSAAAAADPFVYYVQVGAFRSADEAEAQRARLALQGFDAKVSEREQGGQRVWRVRLGPFNTKVDAELMQEKLRGKQFETALVRVQR</sequence>
<protein>
    <submittedName>
        <fullName evidence="5">Cell division protein FtsN</fullName>
    </submittedName>
    <submittedName>
        <fullName evidence="4">Sporulation related protein</fullName>
    </submittedName>
</protein>
<evidence type="ECO:0000259" key="3">
    <source>
        <dbReference type="PROSITE" id="PS51724"/>
    </source>
</evidence>
<comment type="caution">
    <text evidence="4">The sequence shown here is derived from an EMBL/GenBank/DDBJ whole genome shotgun (WGS) entry which is preliminary data.</text>
</comment>